<evidence type="ECO:0000313" key="3">
    <source>
        <dbReference type="Proteomes" id="UP000219467"/>
    </source>
</evidence>
<dbReference type="AlphaFoldDB" id="A0A285CN64"/>
<sequence length="44" mass="4897">MQAPDPSPTPGETPTPPRLRAGWWIVPMVLDGIAGWVLILIWIF</sequence>
<evidence type="ECO:0000256" key="1">
    <source>
        <dbReference type="SAM" id="Phobius"/>
    </source>
</evidence>
<keyword evidence="1" id="KW-0812">Transmembrane</keyword>
<keyword evidence="3" id="KW-1185">Reference proteome</keyword>
<accession>A0A285CN64</accession>
<gene>
    <name evidence="2" type="ORF">SAMN05878503_102417</name>
</gene>
<reference evidence="3" key="1">
    <citation type="submission" date="2017-08" db="EMBL/GenBank/DDBJ databases">
        <authorList>
            <person name="Varghese N."/>
            <person name="Submissions S."/>
        </authorList>
    </citation>
    <scope>NUCLEOTIDE SEQUENCE [LARGE SCALE GENOMIC DNA]</scope>
    <source>
        <strain evidence="3">JA234</strain>
    </source>
</reference>
<evidence type="ECO:0000313" key="2">
    <source>
        <dbReference type="EMBL" id="SNX68977.1"/>
    </source>
</evidence>
<keyword evidence="1" id="KW-0472">Membrane</keyword>
<dbReference type="RefSeq" id="WP_268876225.1">
    <property type="nucleotide sequence ID" value="NZ_OAOQ01000002.1"/>
</dbReference>
<dbReference type="EMBL" id="OAOQ01000002">
    <property type="protein sequence ID" value="SNX68977.1"/>
    <property type="molecule type" value="Genomic_DNA"/>
</dbReference>
<organism evidence="2 3">
    <name type="scientific">Cereibacter ovatus</name>
    <dbReference type="NCBI Taxonomy" id="439529"/>
    <lineage>
        <taxon>Bacteria</taxon>
        <taxon>Pseudomonadati</taxon>
        <taxon>Pseudomonadota</taxon>
        <taxon>Alphaproteobacteria</taxon>
        <taxon>Rhodobacterales</taxon>
        <taxon>Paracoccaceae</taxon>
        <taxon>Cereibacter</taxon>
    </lineage>
</organism>
<keyword evidence="1" id="KW-1133">Transmembrane helix</keyword>
<protein>
    <submittedName>
        <fullName evidence="2">Uncharacterized protein</fullName>
    </submittedName>
</protein>
<proteinExistence type="predicted"/>
<feature type="transmembrane region" description="Helical" evidence="1">
    <location>
        <begin position="21"/>
        <end position="43"/>
    </location>
</feature>
<dbReference type="Proteomes" id="UP000219467">
    <property type="component" value="Unassembled WGS sequence"/>
</dbReference>
<name>A0A285CN64_9RHOB</name>